<reference evidence="1" key="1">
    <citation type="submission" date="2022-07" db="EMBL/GenBank/DDBJ databases">
        <title>Phylogenomic reconstructions and comparative analyses of Kickxellomycotina fungi.</title>
        <authorList>
            <person name="Reynolds N.K."/>
            <person name="Stajich J.E."/>
            <person name="Barry K."/>
            <person name="Grigoriev I.V."/>
            <person name="Crous P."/>
            <person name="Smith M.E."/>
        </authorList>
    </citation>
    <scope>NUCLEOTIDE SEQUENCE</scope>
    <source>
        <strain evidence="1">NRRL 5244</strain>
    </source>
</reference>
<accession>A0ACC1JDG9</accession>
<protein>
    <submittedName>
        <fullName evidence="1">Uncharacterized protein</fullName>
    </submittedName>
</protein>
<sequence>ADARAMLRLKLLEQKKRKSDRGKESDHNEGEASGTSNSNTEFSSGSALDMPNPYANSIQGELVPASHVSGRRNGTQLSADPQNSQAGRSTRIQGVDNPELPNGK</sequence>
<dbReference type="EMBL" id="JANBPW010000825">
    <property type="protein sequence ID" value="KAJ1948151.1"/>
    <property type="molecule type" value="Genomic_DNA"/>
</dbReference>
<evidence type="ECO:0000313" key="2">
    <source>
        <dbReference type="Proteomes" id="UP001150603"/>
    </source>
</evidence>
<dbReference type="Proteomes" id="UP001150603">
    <property type="component" value="Unassembled WGS sequence"/>
</dbReference>
<proteinExistence type="predicted"/>
<gene>
    <name evidence="1" type="ORF">FBU59_001727</name>
</gene>
<keyword evidence="2" id="KW-1185">Reference proteome</keyword>
<feature type="non-terminal residue" evidence="1">
    <location>
        <position position="1"/>
    </location>
</feature>
<organism evidence="1 2">
    <name type="scientific">Linderina macrospora</name>
    <dbReference type="NCBI Taxonomy" id="4868"/>
    <lineage>
        <taxon>Eukaryota</taxon>
        <taxon>Fungi</taxon>
        <taxon>Fungi incertae sedis</taxon>
        <taxon>Zoopagomycota</taxon>
        <taxon>Kickxellomycotina</taxon>
        <taxon>Kickxellomycetes</taxon>
        <taxon>Kickxellales</taxon>
        <taxon>Kickxellaceae</taxon>
        <taxon>Linderina</taxon>
    </lineage>
</organism>
<comment type="caution">
    <text evidence="1">The sequence shown here is derived from an EMBL/GenBank/DDBJ whole genome shotgun (WGS) entry which is preliminary data.</text>
</comment>
<evidence type="ECO:0000313" key="1">
    <source>
        <dbReference type="EMBL" id="KAJ1948151.1"/>
    </source>
</evidence>
<name>A0ACC1JDG9_9FUNG</name>